<dbReference type="GO" id="GO:0000215">
    <property type="term" value="F:tRNA 2'-phosphotransferase activity"/>
    <property type="evidence" value="ECO:0007669"/>
    <property type="project" value="UniProtKB-EC"/>
</dbReference>
<dbReference type="InterPro" id="IPR042081">
    <property type="entry name" value="RNA_2'-PTrans_C"/>
</dbReference>
<keyword evidence="5" id="KW-0520">NAD</keyword>
<dbReference type="Proteomes" id="UP000059188">
    <property type="component" value="Unassembled WGS sequence"/>
</dbReference>
<evidence type="ECO:0000256" key="6">
    <source>
        <dbReference type="ARBA" id="ARBA00047949"/>
    </source>
</evidence>
<sequence length="282" mass="31038">MWPRVPWLRQLLEFRRATSMSDPSPPELQPANATARKGGRDRRNEPVEVRNSKTLSYILRHGAAKEHLTLRPDGYVRVPELLARPKLKELDLPGLLKIVAADQKQRYQLGAQSEPDDPKAPILPITPVHALDSVNSLWIRANQGHTLKVDDLDTKPITNPSDVLCAVHGTSFKAWESIKEQGLSRMRRNHIHLASGRPGASGVISGMRNNSQVLIFIDVAAAMAAGILFSLSVNGVILTSGDHNGLLLPTYFSSVEQNVGGKWEEINFAEKSMNIGQDQGSV</sequence>
<proteinExistence type="inferred from homology"/>
<dbReference type="EMBL" id="LN679105">
    <property type="protein sequence ID" value="CEL62024.1"/>
    <property type="molecule type" value="Genomic_DNA"/>
</dbReference>
<reference evidence="8 9" key="1">
    <citation type="submission" date="2014-11" db="EMBL/GenBank/DDBJ databases">
        <authorList>
            <person name="Wibberg Daniel"/>
        </authorList>
    </citation>
    <scope>NUCLEOTIDE SEQUENCE [LARGE SCALE GENOMIC DNA]</scope>
    <source>
        <strain evidence="8">Rhizoctonia solani AG1-IB 7/3/14</strain>
    </source>
</reference>
<dbReference type="AlphaFoldDB" id="A0A0B7FYU3"/>
<dbReference type="EC" id="2.7.1.160" evidence="3"/>
<dbReference type="InterPro" id="IPR002745">
    <property type="entry name" value="Ptrans_KptA/Tpt1"/>
</dbReference>
<comment type="function">
    <text evidence="1">Catalyzes the last step of tRNA splicing, the transfer of the splice junction 2'-phosphate from ligated tRNA to NAD to produce ADP-ribose 1''-2'' cyclic phosphate.</text>
</comment>
<protein>
    <recommendedName>
        <fullName evidence="3">2'-phosphotransferase</fullName>
        <ecNumber evidence="3">2.7.1.160</ecNumber>
    </recommendedName>
</protein>
<accession>A0A0B7FYU3</accession>
<dbReference type="Gene3D" id="1.10.10.970">
    <property type="entry name" value="RNA 2'-phosphotransferase, Tpt1/KptA family, N-terminal domain"/>
    <property type="match status" value="1"/>
</dbReference>
<dbReference type="Gene3D" id="3.20.170.30">
    <property type="match status" value="1"/>
</dbReference>
<comment type="similarity">
    <text evidence="2">Belongs to the KptA/TPT1 family.</text>
</comment>
<dbReference type="InterPro" id="IPR042080">
    <property type="entry name" value="RNA_2'-PTrans_N"/>
</dbReference>
<evidence type="ECO:0000256" key="1">
    <source>
        <dbReference type="ARBA" id="ARBA00003343"/>
    </source>
</evidence>
<dbReference type="OrthoDB" id="419694at2759"/>
<evidence type="ECO:0000256" key="7">
    <source>
        <dbReference type="SAM" id="MobiDB-lite"/>
    </source>
</evidence>
<keyword evidence="4 8" id="KW-0808">Transferase</keyword>
<evidence type="ECO:0000256" key="5">
    <source>
        <dbReference type="ARBA" id="ARBA00023027"/>
    </source>
</evidence>
<dbReference type="GO" id="GO:0006388">
    <property type="term" value="P:tRNA splicing, via endonucleolytic cleavage and ligation"/>
    <property type="evidence" value="ECO:0007669"/>
    <property type="project" value="TreeGrafter"/>
</dbReference>
<feature type="region of interest" description="Disordered" evidence="7">
    <location>
        <begin position="18"/>
        <end position="48"/>
    </location>
</feature>
<dbReference type="Pfam" id="PF01885">
    <property type="entry name" value="PTS_2-RNA"/>
    <property type="match status" value="1"/>
</dbReference>
<keyword evidence="9" id="KW-1185">Reference proteome</keyword>
<evidence type="ECO:0000256" key="2">
    <source>
        <dbReference type="ARBA" id="ARBA00009836"/>
    </source>
</evidence>
<dbReference type="STRING" id="1108050.A0A0B7FYU3"/>
<name>A0A0B7FYU3_THACB</name>
<gene>
    <name evidence="8" type="ORF">RSOLAG1IB_04775</name>
</gene>
<comment type="catalytic activity">
    <reaction evidence="6">
        <text>2'-phospho-[ligated tRNA] + NAD(+) = mature tRNA + ADP-alpha-D-ribose 1'',2''-cyclic phosphate + nicotinamide</text>
        <dbReference type="Rhea" id="RHEA:23324"/>
        <dbReference type="Rhea" id="RHEA-COMP:11106"/>
        <dbReference type="Rhea" id="RHEA-COMP:11107"/>
        <dbReference type="ChEBI" id="CHEBI:17154"/>
        <dbReference type="ChEBI" id="CHEBI:57540"/>
        <dbReference type="ChEBI" id="CHEBI:76596"/>
        <dbReference type="ChEBI" id="CHEBI:82883"/>
        <dbReference type="ChEBI" id="CHEBI:85027"/>
        <dbReference type="EC" id="2.7.1.160"/>
    </reaction>
</comment>
<dbReference type="PANTHER" id="PTHR12684">
    <property type="entry name" value="PUTATIVE PHOSPHOTRANSFERASE"/>
    <property type="match status" value="1"/>
</dbReference>
<dbReference type="PANTHER" id="PTHR12684:SF2">
    <property type="entry name" value="TRNA 2'-PHOSPHOTRANSFERASE 1"/>
    <property type="match status" value="1"/>
</dbReference>
<evidence type="ECO:0000256" key="3">
    <source>
        <dbReference type="ARBA" id="ARBA00012007"/>
    </source>
</evidence>
<evidence type="ECO:0000256" key="4">
    <source>
        <dbReference type="ARBA" id="ARBA00022679"/>
    </source>
</evidence>
<dbReference type="SUPFAM" id="SSF56399">
    <property type="entry name" value="ADP-ribosylation"/>
    <property type="match status" value="1"/>
</dbReference>
<evidence type="ECO:0000313" key="9">
    <source>
        <dbReference type="Proteomes" id="UP000059188"/>
    </source>
</evidence>
<evidence type="ECO:0000313" key="8">
    <source>
        <dbReference type="EMBL" id="CEL62024.1"/>
    </source>
</evidence>
<organism evidence="8 9">
    <name type="scientific">Thanatephorus cucumeris (strain AG1-IB / isolate 7/3/14)</name>
    <name type="common">Lettuce bottom rot fungus</name>
    <name type="synonym">Rhizoctonia solani</name>
    <dbReference type="NCBI Taxonomy" id="1108050"/>
    <lineage>
        <taxon>Eukaryota</taxon>
        <taxon>Fungi</taxon>
        <taxon>Dikarya</taxon>
        <taxon>Basidiomycota</taxon>
        <taxon>Agaricomycotina</taxon>
        <taxon>Agaricomycetes</taxon>
        <taxon>Cantharellales</taxon>
        <taxon>Ceratobasidiaceae</taxon>
        <taxon>Rhizoctonia</taxon>
        <taxon>Rhizoctonia solani AG-1</taxon>
    </lineage>
</organism>